<reference evidence="2 3" key="1">
    <citation type="journal article" date="2004" name="Nature">
        <title>Genome sequence of Silicibacter pomeroyi reveals adaptations to the marine environment.</title>
        <authorList>
            <person name="Moran M.A."/>
            <person name="Buchan A."/>
            <person name="Gonzalez J.M."/>
            <person name="Heidelberg J.F."/>
            <person name="Whitman W.B."/>
            <person name="Kiene R.P."/>
            <person name="Henriksen J.R."/>
            <person name="King G.M."/>
            <person name="Belas R."/>
            <person name="Fuqua C."/>
            <person name="Brinkac L."/>
            <person name="Lewis M."/>
            <person name="Johri S."/>
            <person name="Weaver B."/>
            <person name="Pai G."/>
            <person name="Eisen J.A."/>
            <person name="Rahe E."/>
            <person name="Sheldon W.M."/>
            <person name="Ye W."/>
            <person name="Miller T.R."/>
            <person name="Carlton J."/>
            <person name="Rasko D.A."/>
            <person name="Paulsen I.T."/>
            <person name="Ren Q."/>
            <person name="Daugherty S.C."/>
            <person name="Deboy R.T."/>
            <person name="Dodson R.J."/>
            <person name="Durkin A.S."/>
            <person name="Madupu R."/>
            <person name="Nelson W.C."/>
            <person name="Sullivan S.A."/>
            <person name="Rosovitz M.J."/>
            <person name="Haft D.H."/>
            <person name="Selengut J."/>
            <person name="Ward N."/>
        </authorList>
    </citation>
    <scope>NUCLEOTIDE SEQUENCE [LARGE SCALE GENOMIC DNA]</scope>
    <source>
        <strain evidence="3">ATCC 700808 / DSM 15171 / DSS-3</strain>
    </source>
</reference>
<evidence type="ECO:0000256" key="1">
    <source>
        <dbReference type="SAM" id="Phobius"/>
    </source>
</evidence>
<dbReference type="AlphaFoldDB" id="Q5LRD0"/>
<sequence length="67" mass="7830">MRQGARSGYLGGRFCRSRDIMTNQISIWLGVILLGTVMLDFAMFGTEHMLFLGKKLFELLEWLAFWR</sequence>
<dbReference type="STRING" id="246200.SPO2199"/>
<evidence type="ECO:0000313" key="3">
    <source>
        <dbReference type="Proteomes" id="UP000001023"/>
    </source>
</evidence>
<keyword evidence="1" id="KW-1133">Transmembrane helix</keyword>
<dbReference type="KEGG" id="sil:SPO2199"/>
<evidence type="ECO:0008006" key="4">
    <source>
        <dbReference type="Google" id="ProtNLM"/>
    </source>
</evidence>
<feature type="transmembrane region" description="Helical" evidence="1">
    <location>
        <begin position="25"/>
        <end position="45"/>
    </location>
</feature>
<reference evidence="2 3" key="2">
    <citation type="journal article" date="2014" name="Stand. Genomic Sci.">
        <title>An updated genome annotation for the model marine bacterium Ruegeria pomeroyi DSS-3.</title>
        <authorList>
            <person name="Rivers A.R."/>
            <person name="Smith C.B."/>
            <person name="Moran M.A."/>
        </authorList>
    </citation>
    <scope>GENOME REANNOTATION</scope>
    <source>
        <strain evidence="3">ATCC 700808 / DSM 15171 / DSS-3</strain>
    </source>
</reference>
<keyword evidence="1" id="KW-0472">Membrane</keyword>
<accession>Q5LRD0</accession>
<dbReference type="eggNOG" id="ENOG5033AIA">
    <property type="taxonomic scope" value="Bacteria"/>
</dbReference>
<dbReference type="HOGENOM" id="CLU_205353_2_0_5"/>
<proteinExistence type="predicted"/>
<evidence type="ECO:0000313" key="2">
    <source>
        <dbReference type="EMBL" id="AAV95465.1"/>
    </source>
</evidence>
<keyword evidence="3" id="KW-1185">Reference proteome</keyword>
<gene>
    <name evidence="2" type="ordered locus">SPO2199</name>
</gene>
<dbReference type="Proteomes" id="UP000001023">
    <property type="component" value="Chromosome"/>
</dbReference>
<dbReference type="EMBL" id="CP000031">
    <property type="protein sequence ID" value="AAV95465.1"/>
    <property type="molecule type" value="Genomic_DNA"/>
</dbReference>
<organism evidence="2 3">
    <name type="scientific">Ruegeria pomeroyi (strain ATCC 700808 / DSM 15171 / DSS-3)</name>
    <name type="common">Silicibacter pomeroyi</name>
    <dbReference type="NCBI Taxonomy" id="246200"/>
    <lineage>
        <taxon>Bacteria</taxon>
        <taxon>Pseudomonadati</taxon>
        <taxon>Pseudomonadota</taxon>
        <taxon>Alphaproteobacteria</taxon>
        <taxon>Rhodobacterales</taxon>
        <taxon>Roseobacteraceae</taxon>
        <taxon>Ruegeria</taxon>
    </lineage>
</organism>
<dbReference type="PaxDb" id="246200-SPO2199"/>
<keyword evidence="1" id="KW-0812">Transmembrane</keyword>
<protein>
    <recommendedName>
        <fullName evidence="4">Glyceraldehyde-3-phosphate dehydrogenase</fullName>
    </recommendedName>
</protein>
<name>Q5LRD0_RUEPO</name>